<dbReference type="SUPFAM" id="SSF52540">
    <property type="entry name" value="P-loop containing nucleoside triphosphate hydrolases"/>
    <property type="match status" value="1"/>
</dbReference>
<feature type="transmembrane region" description="Helical" evidence="9">
    <location>
        <begin position="34"/>
        <end position="55"/>
    </location>
</feature>
<evidence type="ECO:0000256" key="9">
    <source>
        <dbReference type="SAM" id="Phobius"/>
    </source>
</evidence>
<dbReference type="Gene3D" id="1.20.1560.10">
    <property type="entry name" value="ABC transporter type 1, transmembrane domain"/>
    <property type="match status" value="1"/>
</dbReference>
<evidence type="ECO:0000256" key="4">
    <source>
        <dbReference type="ARBA" id="ARBA00022692"/>
    </source>
</evidence>
<feature type="transmembrane region" description="Helical" evidence="9">
    <location>
        <begin position="6"/>
        <end position="27"/>
    </location>
</feature>
<dbReference type="GO" id="GO:0015421">
    <property type="term" value="F:ABC-type oligopeptide transporter activity"/>
    <property type="evidence" value="ECO:0007669"/>
    <property type="project" value="TreeGrafter"/>
</dbReference>
<feature type="transmembrane region" description="Helical" evidence="9">
    <location>
        <begin position="225"/>
        <end position="243"/>
    </location>
</feature>
<dbReference type="CDD" id="cd18552">
    <property type="entry name" value="ABC_6TM_MsbA_like"/>
    <property type="match status" value="1"/>
</dbReference>
<dbReference type="Gene3D" id="3.40.50.300">
    <property type="entry name" value="P-loop containing nucleotide triphosphate hydrolases"/>
    <property type="match status" value="1"/>
</dbReference>
<dbReference type="InterPro" id="IPR027417">
    <property type="entry name" value="P-loop_NTPase"/>
</dbReference>
<keyword evidence="5" id="KW-0547">Nucleotide-binding</keyword>
<dbReference type="GO" id="GO:0090374">
    <property type="term" value="P:oligopeptide export from mitochondrion"/>
    <property type="evidence" value="ECO:0007669"/>
    <property type="project" value="TreeGrafter"/>
</dbReference>
<dbReference type="FunFam" id="3.40.50.300:FF:000221">
    <property type="entry name" value="Multidrug ABC transporter ATP-binding protein"/>
    <property type="match status" value="1"/>
</dbReference>
<dbReference type="SMART" id="SM00382">
    <property type="entry name" value="AAA"/>
    <property type="match status" value="1"/>
</dbReference>
<evidence type="ECO:0000256" key="5">
    <source>
        <dbReference type="ARBA" id="ARBA00022741"/>
    </source>
</evidence>
<evidence type="ECO:0000256" key="7">
    <source>
        <dbReference type="ARBA" id="ARBA00022989"/>
    </source>
</evidence>
<dbReference type="PROSITE" id="PS50929">
    <property type="entry name" value="ABC_TM1F"/>
    <property type="match status" value="1"/>
</dbReference>
<dbReference type="PROSITE" id="PS50893">
    <property type="entry name" value="ABC_TRANSPORTER_2"/>
    <property type="match status" value="1"/>
</dbReference>
<dbReference type="GO" id="GO:0005524">
    <property type="term" value="F:ATP binding"/>
    <property type="evidence" value="ECO:0007669"/>
    <property type="project" value="UniProtKB-KW"/>
</dbReference>
<feature type="transmembrane region" description="Helical" evidence="9">
    <location>
        <begin position="121"/>
        <end position="149"/>
    </location>
</feature>
<dbReference type="PANTHER" id="PTHR43394:SF1">
    <property type="entry name" value="ATP-BINDING CASSETTE SUB-FAMILY B MEMBER 10, MITOCHONDRIAL"/>
    <property type="match status" value="1"/>
</dbReference>
<dbReference type="AlphaFoldDB" id="A0A3B0SID0"/>
<protein>
    <submittedName>
        <fullName evidence="12">Lipid A export permease/ATP-binding protein MsbA</fullName>
    </submittedName>
</protein>
<evidence type="ECO:0000313" key="12">
    <source>
        <dbReference type="EMBL" id="VAW00559.1"/>
    </source>
</evidence>
<proteinExistence type="predicted"/>
<dbReference type="GO" id="GO:0005886">
    <property type="term" value="C:plasma membrane"/>
    <property type="evidence" value="ECO:0007669"/>
    <property type="project" value="UniProtKB-SubCell"/>
</dbReference>
<accession>A0A3B0SID0</accession>
<evidence type="ECO:0000259" key="11">
    <source>
        <dbReference type="PROSITE" id="PS50929"/>
    </source>
</evidence>
<gene>
    <name evidence="12" type="ORF">MNBD_ALPHA06-597</name>
</gene>
<evidence type="ECO:0000256" key="6">
    <source>
        <dbReference type="ARBA" id="ARBA00022840"/>
    </source>
</evidence>
<keyword evidence="2" id="KW-0813">Transport</keyword>
<evidence type="ECO:0000256" key="3">
    <source>
        <dbReference type="ARBA" id="ARBA00022475"/>
    </source>
</evidence>
<dbReference type="InterPro" id="IPR036640">
    <property type="entry name" value="ABC1_TM_sf"/>
</dbReference>
<dbReference type="InterPro" id="IPR003439">
    <property type="entry name" value="ABC_transporter-like_ATP-bd"/>
</dbReference>
<name>A0A3B0SID0_9ZZZZ</name>
<reference evidence="12" key="1">
    <citation type="submission" date="2018-06" db="EMBL/GenBank/DDBJ databases">
        <authorList>
            <person name="Zhirakovskaya E."/>
        </authorList>
    </citation>
    <scope>NUCLEOTIDE SEQUENCE</scope>
</reference>
<dbReference type="Pfam" id="PF00664">
    <property type="entry name" value="ABC_membrane"/>
    <property type="match status" value="1"/>
</dbReference>
<dbReference type="SUPFAM" id="SSF90123">
    <property type="entry name" value="ABC transporter transmembrane region"/>
    <property type="match status" value="1"/>
</dbReference>
<evidence type="ECO:0000259" key="10">
    <source>
        <dbReference type="PROSITE" id="PS50893"/>
    </source>
</evidence>
<dbReference type="EMBL" id="UOEE01000298">
    <property type="protein sequence ID" value="VAW00559.1"/>
    <property type="molecule type" value="Genomic_DNA"/>
</dbReference>
<comment type="subcellular location">
    <subcellularLocation>
        <location evidence="1">Cell membrane</location>
        <topology evidence="1">Multi-pass membrane protein</topology>
    </subcellularLocation>
</comment>
<dbReference type="Pfam" id="PF00005">
    <property type="entry name" value="ABC_tran"/>
    <property type="match status" value="1"/>
</dbReference>
<dbReference type="PROSITE" id="PS00211">
    <property type="entry name" value="ABC_TRANSPORTER_1"/>
    <property type="match status" value="1"/>
</dbReference>
<evidence type="ECO:0000256" key="1">
    <source>
        <dbReference type="ARBA" id="ARBA00004651"/>
    </source>
</evidence>
<keyword evidence="4 9" id="KW-0812">Transmembrane</keyword>
<feature type="domain" description="ABC transporter" evidence="10">
    <location>
        <begin position="315"/>
        <end position="549"/>
    </location>
</feature>
<dbReference type="InterPro" id="IPR003593">
    <property type="entry name" value="AAA+_ATPase"/>
</dbReference>
<dbReference type="InterPro" id="IPR011527">
    <property type="entry name" value="ABC1_TM_dom"/>
</dbReference>
<dbReference type="GO" id="GO:0005743">
    <property type="term" value="C:mitochondrial inner membrane"/>
    <property type="evidence" value="ECO:0007669"/>
    <property type="project" value="TreeGrafter"/>
</dbReference>
<keyword evidence="6 12" id="KW-0067">ATP-binding</keyword>
<dbReference type="InterPro" id="IPR017871">
    <property type="entry name" value="ABC_transporter-like_CS"/>
</dbReference>
<evidence type="ECO:0000256" key="2">
    <source>
        <dbReference type="ARBA" id="ARBA00022448"/>
    </source>
</evidence>
<keyword evidence="7 9" id="KW-1133">Transmembrane helix</keyword>
<evidence type="ECO:0000256" key="8">
    <source>
        <dbReference type="ARBA" id="ARBA00023136"/>
    </source>
</evidence>
<keyword evidence="8 9" id="KW-0472">Membrane</keyword>
<feature type="domain" description="ABC transmembrane type-1" evidence="11">
    <location>
        <begin position="1"/>
        <end position="281"/>
    </location>
</feature>
<organism evidence="12">
    <name type="scientific">hydrothermal vent metagenome</name>
    <dbReference type="NCBI Taxonomy" id="652676"/>
    <lineage>
        <taxon>unclassified sequences</taxon>
        <taxon>metagenomes</taxon>
        <taxon>ecological metagenomes</taxon>
    </lineage>
</organism>
<dbReference type="GO" id="GO:0016887">
    <property type="term" value="F:ATP hydrolysis activity"/>
    <property type="evidence" value="ECO:0007669"/>
    <property type="project" value="InterPro"/>
</dbReference>
<dbReference type="InterPro" id="IPR039421">
    <property type="entry name" value="Type_1_exporter"/>
</dbReference>
<keyword evidence="3" id="KW-1003">Cell membrane</keyword>
<dbReference type="PANTHER" id="PTHR43394">
    <property type="entry name" value="ATP-DEPENDENT PERMEASE MDL1, MITOCHONDRIAL"/>
    <property type="match status" value="1"/>
</dbReference>
<sequence length="552" mass="58703">MAIPAMVVVAATTTAYPLLVSFAFQLLETKDPRILTLIPVALITVATIKAIALYLQVLMTNALGLRVVKDLQLAMFTKVQGLDVAQLADTAGGLLVSRFINDVNLAKEALVRASNNLVRDVLVILGALAAMLYLNWQLALIVLLLYPLASLPVIWLGKRVRALSLAAQHQIGELTALLTESFAGTQMVRTFALEQREQARAKDGFIQRYKLAIQLTATKAAVDPFLEVLGALALAVVLGFAGWRAMSGVSVIPELMGFITALATLAPSARALGTLNAVWQEGMAAMGRAFALLDQTPQITNIKAAKPLRFKTGEVRLDNVSFAYGQDQPALRGVSLTAKPGQTLALVGPSGGGKTSVFNLLLRLYDPQQGQVLIAGQDIAKAELASVRQAISVVAQHPVLFDDTVRANIAFGKLSASDAQIEAAAKAAAAFDFISALPNGFDSKVGENGNRLSGGQRQRIAIARAILKDAPILLLDEATSALDSTNEAQVQQALAKLCAGRTTLVIAHRLATVQNADQILLLEQGQIVERGTNAELLALNGKYTKLAEGQLR</sequence>